<sequence>MSEEAPALVGLARALNTLERALGRANAREAGFAVVTGAAGTGKTALLSALAARHQGPVHRGSGVSWETDRAFGVADQLVRGLGATQGIADVAARIAALADTDAPADTDGDREADGEAGTVGTEPEESPNAQATQAASDDETGSVDVGTATLLIVDDAQWVDEESLRALASAVRHHPTSRLLIVAATRSTDRDVLRQATATVVHLPALGVGEVADLADAHGTVLSRAMAEQLTRHTSGVPAHVVDLLAEVPADTWRRFDPQLPAPAAVAKRVAAARERCSEPARRLIDAAAVLGQGASVRDVALLAGLGDGPGGLLDVADEACASGLVRTGPRGLTELGPADPLVRAAVLDTLGHAAAAELCTRAADIVDDPVQRTRLLVAATPVPDAELADRLDALAVDHAEEGAWAVAASLLSDAGRLTEDRLVRERRMTRAVDALIGAGDALGAGALVPEVEGLRETPLRNAVLGYLAVVRGRPAEAEARLDRAWRLVNPDRDSAVAAVIAQRYVLHCLCRCRSEELVTWADRAIALAGEHDPTTVEAEAIRGLGLAGTGRGDEAAAAYSELTDRVPSGAQWQRIVMGRGWLGLGRDAFDDARTDLELGVPTTVLGGSTRVSLWARGWLARTQFLTGEWDEALRTVHAAQDVLDRSGIAVTGPLLHWSAVAVHALRGEWDAVETVSRRVEAGPRDYEIMQAPSYLAHALVAEVKADAAGVLRALRPLTKPWARSSVDDEPGRWPWADMYAQALVAAGRVDEADPFLRPHEERAAASGPASARARLRAARGRIAAAQGDLGAARTAFGEALELLEGLPLRYDRARIEFVHGQVLRRAGKRKEADEAFTAAREVFAALGAVTYVERCDRETKAGGVRVPRSEREPGELTPQEQAVSRLVAQGMTNREVAAELYLSTKTVQFHLTRVYGKLGVRSRSELAARLGAAE</sequence>
<protein>
    <submittedName>
        <fullName evidence="5">DNA-binding CsgD family transcriptional regulator</fullName>
    </submittedName>
</protein>
<dbReference type="PANTHER" id="PTHR16305">
    <property type="entry name" value="TESTICULAR SOLUBLE ADENYLYL CYCLASE"/>
    <property type="match status" value="1"/>
</dbReference>
<evidence type="ECO:0000256" key="2">
    <source>
        <dbReference type="ARBA" id="ARBA00022840"/>
    </source>
</evidence>
<dbReference type="Pfam" id="PF13191">
    <property type="entry name" value="AAA_16"/>
    <property type="match status" value="1"/>
</dbReference>
<gene>
    <name evidence="5" type="ORF">FHS23_003139</name>
</gene>
<dbReference type="PROSITE" id="PS50043">
    <property type="entry name" value="HTH_LUXR_2"/>
    <property type="match status" value="1"/>
</dbReference>
<dbReference type="Gene3D" id="3.40.50.300">
    <property type="entry name" value="P-loop containing nucleotide triphosphate hydrolases"/>
    <property type="match status" value="1"/>
</dbReference>
<dbReference type="InterPro" id="IPR041664">
    <property type="entry name" value="AAA_16"/>
</dbReference>
<dbReference type="InterPro" id="IPR027417">
    <property type="entry name" value="P-loop_NTPase"/>
</dbReference>
<dbReference type="GO" id="GO:0004016">
    <property type="term" value="F:adenylate cyclase activity"/>
    <property type="evidence" value="ECO:0007669"/>
    <property type="project" value="TreeGrafter"/>
</dbReference>
<keyword evidence="1" id="KW-0547">Nucleotide-binding</keyword>
<evidence type="ECO:0000313" key="6">
    <source>
        <dbReference type="Proteomes" id="UP000550714"/>
    </source>
</evidence>
<dbReference type="Proteomes" id="UP000550714">
    <property type="component" value="Unassembled WGS sequence"/>
</dbReference>
<dbReference type="InterPro" id="IPR016032">
    <property type="entry name" value="Sig_transdc_resp-reg_C-effctor"/>
</dbReference>
<dbReference type="Gene3D" id="1.25.40.10">
    <property type="entry name" value="Tetratricopeptide repeat domain"/>
    <property type="match status" value="1"/>
</dbReference>
<keyword evidence="2" id="KW-0067">ATP-binding</keyword>
<dbReference type="InterPro" id="IPR011990">
    <property type="entry name" value="TPR-like_helical_dom_sf"/>
</dbReference>
<dbReference type="PROSITE" id="PS00622">
    <property type="entry name" value="HTH_LUXR_1"/>
    <property type="match status" value="1"/>
</dbReference>
<dbReference type="InterPro" id="IPR000792">
    <property type="entry name" value="Tscrpt_reg_LuxR_C"/>
</dbReference>
<dbReference type="InterPro" id="IPR036388">
    <property type="entry name" value="WH-like_DNA-bd_sf"/>
</dbReference>
<proteinExistence type="predicted"/>
<dbReference type="CDD" id="cd06170">
    <property type="entry name" value="LuxR_C_like"/>
    <property type="match status" value="1"/>
</dbReference>
<evidence type="ECO:0000313" key="5">
    <source>
        <dbReference type="EMBL" id="MBB3052110.1"/>
    </source>
</evidence>
<dbReference type="RefSeq" id="WP_343053969.1">
    <property type="nucleotide sequence ID" value="NZ_JACHWU010000003.1"/>
</dbReference>
<reference evidence="5 6" key="1">
    <citation type="submission" date="2020-08" db="EMBL/GenBank/DDBJ databases">
        <title>Genomic Encyclopedia of Type Strains, Phase III (KMG-III): the genomes of soil and plant-associated and newly described type strains.</title>
        <authorList>
            <person name="Whitman W."/>
        </authorList>
    </citation>
    <scope>NUCLEOTIDE SEQUENCE [LARGE SCALE GENOMIC DNA]</scope>
    <source>
        <strain evidence="5 6">CECT 8577</strain>
    </source>
</reference>
<dbReference type="GO" id="GO:0005737">
    <property type="term" value="C:cytoplasm"/>
    <property type="evidence" value="ECO:0007669"/>
    <property type="project" value="TreeGrafter"/>
</dbReference>
<dbReference type="PANTHER" id="PTHR16305:SF35">
    <property type="entry name" value="TRANSCRIPTIONAL ACTIVATOR DOMAIN"/>
    <property type="match status" value="1"/>
</dbReference>
<feature type="region of interest" description="Disordered" evidence="3">
    <location>
        <begin position="101"/>
        <end position="143"/>
    </location>
</feature>
<dbReference type="PRINTS" id="PR00038">
    <property type="entry name" value="HTHLUXR"/>
</dbReference>
<dbReference type="GO" id="GO:0005524">
    <property type="term" value="F:ATP binding"/>
    <property type="evidence" value="ECO:0007669"/>
    <property type="project" value="UniProtKB-KW"/>
</dbReference>
<evidence type="ECO:0000259" key="4">
    <source>
        <dbReference type="PROSITE" id="PS50043"/>
    </source>
</evidence>
<dbReference type="EMBL" id="JACHWU010000003">
    <property type="protein sequence ID" value="MBB3052110.1"/>
    <property type="molecule type" value="Genomic_DNA"/>
</dbReference>
<dbReference type="SUPFAM" id="SSF52540">
    <property type="entry name" value="P-loop containing nucleoside triphosphate hydrolases"/>
    <property type="match status" value="1"/>
</dbReference>
<dbReference type="Pfam" id="PF00196">
    <property type="entry name" value="GerE"/>
    <property type="match status" value="1"/>
</dbReference>
<dbReference type="GO" id="GO:0003677">
    <property type="term" value="F:DNA binding"/>
    <property type="evidence" value="ECO:0007669"/>
    <property type="project" value="UniProtKB-KW"/>
</dbReference>
<dbReference type="SUPFAM" id="SSF46894">
    <property type="entry name" value="C-terminal effector domain of the bipartite response regulators"/>
    <property type="match status" value="1"/>
</dbReference>
<dbReference type="AlphaFoldDB" id="A0A839S515"/>
<feature type="domain" description="HTH luxR-type" evidence="4">
    <location>
        <begin position="871"/>
        <end position="936"/>
    </location>
</feature>
<dbReference type="SMART" id="SM00421">
    <property type="entry name" value="HTH_LUXR"/>
    <property type="match status" value="1"/>
</dbReference>
<organism evidence="5 6">
    <name type="scientific">Prauserella isguenensis</name>
    <dbReference type="NCBI Taxonomy" id="1470180"/>
    <lineage>
        <taxon>Bacteria</taxon>
        <taxon>Bacillati</taxon>
        <taxon>Actinomycetota</taxon>
        <taxon>Actinomycetes</taxon>
        <taxon>Pseudonocardiales</taxon>
        <taxon>Pseudonocardiaceae</taxon>
        <taxon>Prauserella</taxon>
    </lineage>
</organism>
<comment type="caution">
    <text evidence="5">The sequence shown here is derived from an EMBL/GenBank/DDBJ whole genome shotgun (WGS) entry which is preliminary data.</text>
</comment>
<dbReference type="SUPFAM" id="SSF48452">
    <property type="entry name" value="TPR-like"/>
    <property type="match status" value="2"/>
</dbReference>
<accession>A0A839S515</accession>
<dbReference type="Gene3D" id="1.10.10.10">
    <property type="entry name" value="Winged helix-like DNA-binding domain superfamily/Winged helix DNA-binding domain"/>
    <property type="match status" value="1"/>
</dbReference>
<dbReference type="GO" id="GO:0006355">
    <property type="term" value="P:regulation of DNA-templated transcription"/>
    <property type="evidence" value="ECO:0007669"/>
    <property type="project" value="InterPro"/>
</dbReference>
<evidence type="ECO:0000256" key="3">
    <source>
        <dbReference type="SAM" id="MobiDB-lite"/>
    </source>
</evidence>
<evidence type="ECO:0000256" key="1">
    <source>
        <dbReference type="ARBA" id="ARBA00022741"/>
    </source>
</evidence>
<keyword evidence="5" id="KW-0238">DNA-binding</keyword>
<name>A0A839S515_9PSEU</name>
<keyword evidence="6" id="KW-1185">Reference proteome</keyword>